<name>A0A835U4X8_VANPL</name>
<comment type="caution">
    <text evidence="2">The sequence shown here is derived from an EMBL/GenBank/DDBJ whole genome shotgun (WGS) entry which is preliminary data.</text>
</comment>
<sequence>MTTQPLHGDANSSSSGSSTAEASSIRRTIELKSGSDSRSGMEEGDVTRRRTVKELRGEGMGGEDGGGQGLFGGGEEVTETLLNGQLINQAVDDGHVAAVDEANAGGLGLTRVSPPHARQLHHATPRPSHTTRCTAEIVFLAASAYIRSSLSCSLKPREHSVLLTVKMATTTKSITPFSSCCSSASPSCPSSFLFGPRRRTKRRRETETMKPFFFDKESFRKWGGTKCSSVMMLKPFSSEIFRRIEDYRFAVMEAGPLTFLLPAIFDAMGSST</sequence>
<protein>
    <submittedName>
        <fullName evidence="2">Uncharacterized protein</fullName>
    </submittedName>
</protein>
<dbReference type="Gene3D" id="2.60.120.10">
    <property type="entry name" value="Jelly Rolls"/>
    <property type="match status" value="1"/>
</dbReference>
<reference evidence="2 3" key="1">
    <citation type="journal article" date="2020" name="Nat. Food">
        <title>A phased Vanilla planifolia genome enables genetic improvement of flavour and production.</title>
        <authorList>
            <person name="Hasing T."/>
            <person name="Tang H."/>
            <person name="Brym M."/>
            <person name="Khazi F."/>
            <person name="Huang T."/>
            <person name="Chambers A.H."/>
        </authorList>
    </citation>
    <scope>NUCLEOTIDE SEQUENCE [LARGE SCALE GENOMIC DNA]</scope>
    <source>
        <tissue evidence="2">Leaf</tissue>
    </source>
</reference>
<dbReference type="Proteomes" id="UP000639772">
    <property type="component" value="Unassembled WGS sequence"/>
</dbReference>
<feature type="compositionally biased region" description="Basic and acidic residues" evidence="1">
    <location>
        <begin position="27"/>
        <end position="57"/>
    </location>
</feature>
<gene>
    <name evidence="2" type="ORF">HPP92_028050</name>
</gene>
<feature type="compositionally biased region" description="Gly residues" evidence="1">
    <location>
        <begin position="58"/>
        <end position="75"/>
    </location>
</feature>
<dbReference type="AlphaFoldDB" id="A0A835U4X8"/>
<feature type="region of interest" description="Disordered" evidence="1">
    <location>
        <begin position="107"/>
        <end position="128"/>
    </location>
</feature>
<organism evidence="2 3">
    <name type="scientific">Vanilla planifolia</name>
    <name type="common">Vanilla</name>
    <dbReference type="NCBI Taxonomy" id="51239"/>
    <lineage>
        <taxon>Eukaryota</taxon>
        <taxon>Viridiplantae</taxon>
        <taxon>Streptophyta</taxon>
        <taxon>Embryophyta</taxon>
        <taxon>Tracheophyta</taxon>
        <taxon>Spermatophyta</taxon>
        <taxon>Magnoliopsida</taxon>
        <taxon>Liliopsida</taxon>
        <taxon>Asparagales</taxon>
        <taxon>Orchidaceae</taxon>
        <taxon>Vanilloideae</taxon>
        <taxon>Vanilleae</taxon>
        <taxon>Vanilla</taxon>
    </lineage>
</organism>
<dbReference type="EMBL" id="JADCNM010000375">
    <property type="protein sequence ID" value="KAG0448000.1"/>
    <property type="molecule type" value="Genomic_DNA"/>
</dbReference>
<evidence type="ECO:0000256" key="1">
    <source>
        <dbReference type="SAM" id="MobiDB-lite"/>
    </source>
</evidence>
<feature type="region of interest" description="Disordered" evidence="1">
    <location>
        <begin position="1"/>
        <end position="75"/>
    </location>
</feature>
<accession>A0A835U4X8</accession>
<dbReference type="InterPro" id="IPR014710">
    <property type="entry name" value="RmlC-like_jellyroll"/>
</dbReference>
<evidence type="ECO:0000313" key="3">
    <source>
        <dbReference type="Proteomes" id="UP000639772"/>
    </source>
</evidence>
<evidence type="ECO:0000313" key="2">
    <source>
        <dbReference type="EMBL" id="KAG0448000.1"/>
    </source>
</evidence>
<feature type="compositionally biased region" description="Low complexity" evidence="1">
    <location>
        <begin position="10"/>
        <end position="23"/>
    </location>
</feature>
<proteinExistence type="predicted"/>